<evidence type="ECO:0000259" key="5">
    <source>
        <dbReference type="PROSITE" id="PS50977"/>
    </source>
</evidence>
<feature type="DNA-binding region" description="H-T-H motif" evidence="4">
    <location>
        <begin position="28"/>
        <end position="47"/>
    </location>
</feature>
<evidence type="ECO:0000256" key="4">
    <source>
        <dbReference type="PROSITE-ProRule" id="PRU00335"/>
    </source>
</evidence>
<dbReference type="Pfam" id="PF17925">
    <property type="entry name" value="TetR_C_20"/>
    <property type="match status" value="1"/>
</dbReference>
<organism evidence="6 7">
    <name type="scientific">Actinomadura rugatobispora</name>
    <dbReference type="NCBI Taxonomy" id="1994"/>
    <lineage>
        <taxon>Bacteria</taxon>
        <taxon>Bacillati</taxon>
        <taxon>Actinomycetota</taxon>
        <taxon>Actinomycetes</taxon>
        <taxon>Streptosporangiales</taxon>
        <taxon>Thermomonosporaceae</taxon>
        <taxon>Actinomadura</taxon>
    </lineage>
</organism>
<dbReference type="SUPFAM" id="SSF46689">
    <property type="entry name" value="Homeodomain-like"/>
    <property type="match status" value="1"/>
</dbReference>
<gene>
    <name evidence="6" type="ORF">ACFPZN_12005</name>
</gene>
<accession>A0ABW0ZT81</accession>
<dbReference type="PANTHER" id="PTHR30055:SF234">
    <property type="entry name" value="HTH-TYPE TRANSCRIPTIONAL REGULATOR BETI"/>
    <property type="match status" value="1"/>
</dbReference>
<keyword evidence="1" id="KW-0805">Transcription regulation</keyword>
<evidence type="ECO:0000256" key="3">
    <source>
        <dbReference type="ARBA" id="ARBA00023163"/>
    </source>
</evidence>
<keyword evidence="3" id="KW-0804">Transcription</keyword>
<keyword evidence="2 4" id="KW-0238">DNA-binding</keyword>
<dbReference type="Proteomes" id="UP001596074">
    <property type="component" value="Unassembled WGS sequence"/>
</dbReference>
<dbReference type="InterPro" id="IPR009057">
    <property type="entry name" value="Homeodomain-like_sf"/>
</dbReference>
<sequence>MTAQTRSEQAVLQVVTELLEEEGYESVRIREVAARAHVSTRTIYESFGNRDEMIVTALQQWMQENVKAPVEAIEPIPGEPIDEGLMRMFRQIFAPWERHPRLLMAVDIARRGPGGDRLVTFGKHAFQPAIHQLLKDTDPVYARDVSEILYHVVSGLLSQFRDREMPITALLPIIERTVHRLTESRVPPPAA</sequence>
<evidence type="ECO:0000313" key="7">
    <source>
        <dbReference type="Proteomes" id="UP001596074"/>
    </source>
</evidence>
<feature type="domain" description="HTH tetR-type" evidence="5">
    <location>
        <begin position="5"/>
        <end position="65"/>
    </location>
</feature>
<dbReference type="PRINTS" id="PR00455">
    <property type="entry name" value="HTHTETR"/>
</dbReference>
<protein>
    <submittedName>
        <fullName evidence="6">TetR family transcriptional regulator</fullName>
    </submittedName>
</protein>
<name>A0ABW0ZT81_9ACTN</name>
<dbReference type="EMBL" id="JBHSON010000013">
    <property type="protein sequence ID" value="MFC5746336.1"/>
    <property type="molecule type" value="Genomic_DNA"/>
</dbReference>
<comment type="caution">
    <text evidence="6">The sequence shown here is derived from an EMBL/GenBank/DDBJ whole genome shotgun (WGS) entry which is preliminary data.</text>
</comment>
<dbReference type="Pfam" id="PF00440">
    <property type="entry name" value="TetR_N"/>
    <property type="match status" value="1"/>
</dbReference>
<dbReference type="InterPro" id="IPR041642">
    <property type="entry name" value="KstR_C"/>
</dbReference>
<dbReference type="Gene3D" id="1.10.357.10">
    <property type="entry name" value="Tetracycline Repressor, domain 2"/>
    <property type="match status" value="1"/>
</dbReference>
<evidence type="ECO:0000313" key="6">
    <source>
        <dbReference type="EMBL" id="MFC5746336.1"/>
    </source>
</evidence>
<reference evidence="7" key="1">
    <citation type="journal article" date="2019" name="Int. J. Syst. Evol. Microbiol.">
        <title>The Global Catalogue of Microorganisms (GCM) 10K type strain sequencing project: providing services to taxonomists for standard genome sequencing and annotation.</title>
        <authorList>
            <consortium name="The Broad Institute Genomics Platform"/>
            <consortium name="The Broad Institute Genome Sequencing Center for Infectious Disease"/>
            <person name="Wu L."/>
            <person name="Ma J."/>
        </authorList>
    </citation>
    <scope>NUCLEOTIDE SEQUENCE [LARGE SCALE GENOMIC DNA]</scope>
    <source>
        <strain evidence="7">KCTC 42087</strain>
    </source>
</reference>
<dbReference type="RefSeq" id="WP_378281959.1">
    <property type="nucleotide sequence ID" value="NZ_JBHSON010000013.1"/>
</dbReference>
<dbReference type="InterPro" id="IPR050109">
    <property type="entry name" value="HTH-type_TetR-like_transc_reg"/>
</dbReference>
<dbReference type="InterPro" id="IPR001647">
    <property type="entry name" value="HTH_TetR"/>
</dbReference>
<dbReference type="PROSITE" id="PS50977">
    <property type="entry name" value="HTH_TETR_2"/>
    <property type="match status" value="1"/>
</dbReference>
<keyword evidence="7" id="KW-1185">Reference proteome</keyword>
<proteinExistence type="predicted"/>
<dbReference type="PANTHER" id="PTHR30055">
    <property type="entry name" value="HTH-TYPE TRANSCRIPTIONAL REGULATOR RUTR"/>
    <property type="match status" value="1"/>
</dbReference>
<evidence type="ECO:0000256" key="1">
    <source>
        <dbReference type="ARBA" id="ARBA00023015"/>
    </source>
</evidence>
<evidence type="ECO:0000256" key="2">
    <source>
        <dbReference type="ARBA" id="ARBA00023125"/>
    </source>
</evidence>